<dbReference type="EMBL" id="RAPE01000001">
    <property type="protein sequence ID" value="RKF16879.1"/>
    <property type="molecule type" value="Genomic_DNA"/>
</dbReference>
<evidence type="ECO:0000256" key="4">
    <source>
        <dbReference type="ARBA" id="ARBA00022695"/>
    </source>
</evidence>
<keyword evidence="4" id="KW-0548">Nucleotidyltransferase</keyword>
<protein>
    <submittedName>
        <fullName evidence="8">DUF4433 domain-containing protein</fullName>
    </submittedName>
</protein>
<comment type="caution">
    <text evidence="8">The sequence shown here is derived from an EMBL/GenBank/DDBJ whole genome shotgun (WGS) entry which is preliminary data.</text>
</comment>
<dbReference type="OrthoDB" id="7876332at2"/>
<comment type="similarity">
    <text evidence="6">Belongs to the DarT ADP-ribosyltransferase family.</text>
</comment>
<gene>
    <name evidence="8" type="ORF">D6850_04935</name>
</gene>
<dbReference type="GO" id="GO:0003677">
    <property type="term" value="F:DNA binding"/>
    <property type="evidence" value="ECO:0007669"/>
    <property type="project" value="UniProtKB-UniRule"/>
</dbReference>
<evidence type="ECO:0000256" key="1">
    <source>
        <dbReference type="ARBA" id="ARBA00022649"/>
    </source>
</evidence>
<dbReference type="Proteomes" id="UP000281128">
    <property type="component" value="Unassembled WGS sequence"/>
</dbReference>
<keyword evidence="2" id="KW-0328">Glycosyltransferase</keyword>
<dbReference type="AlphaFoldDB" id="A0A3A8AZ77"/>
<reference evidence="8 9" key="1">
    <citation type="submission" date="2018-09" db="EMBL/GenBank/DDBJ databases">
        <title>Roseovarius spongiae sp. nov., isolated from a marine sponge.</title>
        <authorList>
            <person name="Zhuang L."/>
            <person name="Luo L."/>
        </authorList>
    </citation>
    <scope>NUCLEOTIDE SEQUENCE [LARGE SCALE GENOMIC DNA]</scope>
    <source>
        <strain evidence="8 9">HN-E21</strain>
    </source>
</reference>
<name>A0A3A8AZ77_9RHOB</name>
<evidence type="ECO:0000313" key="9">
    <source>
        <dbReference type="Proteomes" id="UP000281128"/>
    </source>
</evidence>
<evidence type="ECO:0000313" key="8">
    <source>
        <dbReference type="EMBL" id="RKF16879.1"/>
    </source>
</evidence>
<feature type="domain" description="DarT" evidence="7">
    <location>
        <begin position="18"/>
        <end position="225"/>
    </location>
</feature>
<dbReference type="InterPro" id="IPR029494">
    <property type="entry name" value="DarT"/>
</dbReference>
<evidence type="ECO:0000256" key="5">
    <source>
        <dbReference type="ARBA" id="ARBA00023125"/>
    </source>
</evidence>
<evidence type="ECO:0000259" key="7">
    <source>
        <dbReference type="PROSITE" id="PS52018"/>
    </source>
</evidence>
<dbReference type="GO" id="GO:0016757">
    <property type="term" value="F:glycosyltransferase activity"/>
    <property type="evidence" value="ECO:0007669"/>
    <property type="project" value="UniProtKB-KW"/>
</dbReference>
<comment type="caution">
    <text evidence="6">Lacks conserved residue(s) required for the propagation of feature annotation.</text>
</comment>
<dbReference type="PROSITE" id="PS52018">
    <property type="entry name" value="DART"/>
    <property type="match status" value="1"/>
</dbReference>
<evidence type="ECO:0000256" key="6">
    <source>
        <dbReference type="PROSITE-ProRule" id="PRU01362"/>
    </source>
</evidence>
<evidence type="ECO:0000256" key="2">
    <source>
        <dbReference type="ARBA" id="ARBA00022676"/>
    </source>
</evidence>
<evidence type="ECO:0000256" key="3">
    <source>
        <dbReference type="ARBA" id="ARBA00022679"/>
    </source>
</evidence>
<keyword evidence="9" id="KW-1185">Reference proteome</keyword>
<keyword evidence="5 6" id="KW-0238">DNA-binding</keyword>
<proteinExistence type="inferred from homology"/>
<sequence>MSRRTRIIRQEIEDREIPYLLHFTLAENIPSILKNGIQSREAFPTHSHPEMQQVLASDVDRLDGCDGAISVSLPAFWWEMFQGKRDRSPNYDWVFLALTPDLLWSLECHFYAGGAGNGSSKFHARTAGTTKAFLELFEDRDPYNPARESSFRHAHYLPDCFPTFPLSEIQVWEAIPSDAIIGAFFLDDVCHDRFAPEFENLKHQAWIKKAWMGSRKLSAKRSWGYVERSLEPGPSAEHEYRMLYEDLAHEDGAPAYLGDGVYLYPPED</sequence>
<dbReference type="RefSeq" id="WP_121164318.1">
    <property type="nucleotide sequence ID" value="NZ_RAPE01000001.1"/>
</dbReference>
<organism evidence="8 9">
    <name type="scientific">Roseovarius spongiae</name>
    <dbReference type="NCBI Taxonomy" id="2320272"/>
    <lineage>
        <taxon>Bacteria</taxon>
        <taxon>Pseudomonadati</taxon>
        <taxon>Pseudomonadota</taxon>
        <taxon>Alphaproteobacteria</taxon>
        <taxon>Rhodobacterales</taxon>
        <taxon>Roseobacteraceae</taxon>
        <taxon>Roseovarius</taxon>
    </lineage>
</organism>
<keyword evidence="1 6" id="KW-1277">Toxin-antitoxin system</keyword>
<dbReference type="GO" id="GO:0016779">
    <property type="term" value="F:nucleotidyltransferase activity"/>
    <property type="evidence" value="ECO:0007669"/>
    <property type="project" value="UniProtKB-KW"/>
</dbReference>
<accession>A0A3A8AZ77</accession>
<keyword evidence="3" id="KW-0808">Transferase</keyword>